<dbReference type="SUPFAM" id="SSF53067">
    <property type="entry name" value="Actin-like ATPase domain"/>
    <property type="match status" value="2"/>
</dbReference>
<dbReference type="PANTHER" id="PTHR11735:SF6">
    <property type="entry name" value="TRNA N6-ADENOSINE THREONYLCARBAMOYLTRANSFERASE, MITOCHONDRIAL"/>
    <property type="match status" value="1"/>
</dbReference>
<organism evidence="10">
    <name type="scientific">Candida tenuis (strain ATCC 10573 / BCRC 21748 / CBS 615 / JCM 9827 / NBRC 10315 / NRRL Y-1498 / VKM Y-70)</name>
    <name type="common">Yeast</name>
    <name type="synonym">Yamadazyma tenuis</name>
    <dbReference type="NCBI Taxonomy" id="590646"/>
    <lineage>
        <taxon>Eukaryota</taxon>
        <taxon>Fungi</taxon>
        <taxon>Dikarya</taxon>
        <taxon>Ascomycota</taxon>
        <taxon>Saccharomycotina</taxon>
        <taxon>Pichiomycetes</taxon>
        <taxon>Debaryomycetaceae</taxon>
        <taxon>Yamadazyma</taxon>
    </lineage>
</organism>
<comment type="function">
    <text evidence="7">Required for the formation of a threonylcarbamoyl group on adenosine at position 37 (t(6)A37) in mitochondrial tRNAs that read codons beginning with adenine. Probably involved in the transfer of the threonylcarbamoyl moiety of threonylcarbamoyl-AMP (TC-AMP) to the N6 group of A37. Involved in mitochondrial genome maintenance.</text>
</comment>
<dbReference type="PRINTS" id="PR00789">
    <property type="entry name" value="OSIALOPTASE"/>
</dbReference>
<dbReference type="STRING" id="590646.G3B0E3"/>
<dbReference type="Proteomes" id="UP000000707">
    <property type="component" value="Unassembled WGS sequence"/>
</dbReference>
<evidence type="ECO:0000256" key="5">
    <source>
        <dbReference type="ARBA" id="ARBA00023315"/>
    </source>
</evidence>
<dbReference type="EC" id="2.3.1.234" evidence="1"/>
<dbReference type="PANTHER" id="PTHR11735">
    <property type="entry name" value="TRNA N6-ADENOSINE THREONYLCARBAMOYLTRANSFERASE"/>
    <property type="match status" value="1"/>
</dbReference>
<dbReference type="GeneID" id="18248722"/>
<dbReference type="EMBL" id="GL996514">
    <property type="protein sequence ID" value="EGV65379.1"/>
    <property type="molecule type" value="Genomic_DNA"/>
</dbReference>
<dbReference type="HOGENOM" id="CLU_023208_4_1_1"/>
<dbReference type="InterPro" id="IPR043129">
    <property type="entry name" value="ATPase_NBD"/>
</dbReference>
<gene>
    <name evidence="7" type="primary">QRI7</name>
    <name evidence="9" type="ORF">CANTEDRAFT_119709</name>
</gene>
<evidence type="ECO:0000256" key="2">
    <source>
        <dbReference type="ARBA" id="ARBA00022679"/>
    </source>
</evidence>
<dbReference type="GO" id="GO:0005739">
    <property type="term" value="C:mitochondrion"/>
    <property type="evidence" value="ECO:0007669"/>
    <property type="project" value="UniProtKB-SubCell"/>
</dbReference>
<dbReference type="Pfam" id="PF00814">
    <property type="entry name" value="TsaD"/>
    <property type="match status" value="1"/>
</dbReference>
<evidence type="ECO:0000313" key="10">
    <source>
        <dbReference type="Proteomes" id="UP000000707"/>
    </source>
</evidence>
<dbReference type="InterPro" id="IPR017861">
    <property type="entry name" value="KAE1/TsaD"/>
</dbReference>
<dbReference type="PROSITE" id="PS01016">
    <property type="entry name" value="GLYCOPROTEASE"/>
    <property type="match status" value="1"/>
</dbReference>
<dbReference type="HAMAP" id="MF_01445">
    <property type="entry name" value="TsaD"/>
    <property type="match status" value="1"/>
</dbReference>
<dbReference type="OrthoDB" id="10259622at2759"/>
<dbReference type="InterPro" id="IPR000905">
    <property type="entry name" value="Gcp-like_dom"/>
</dbReference>
<comment type="similarity">
    <text evidence="7">Belongs to the KAE1 / TsaD family.</text>
</comment>
<protein>
    <recommendedName>
        <fullName evidence="1">N(6)-L-threonylcarbamoyladenine synthase</fullName>
        <ecNumber evidence="1">2.3.1.234</ecNumber>
    </recommendedName>
</protein>
<dbReference type="GO" id="GO:0072670">
    <property type="term" value="P:mitochondrial tRNA threonylcarbamoyladenosine modification"/>
    <property type="evidence" value="ECO:0007669"/>
    <property type="project" value="TreeGrafter"/>
</dbReference>
<comment type="subunit">
    <text evidence="7">Homodimer.</text>
</comment>
<evidence type="ECO:0000256" key="6">
    <source>
        <dbReference type="ARBA" id="ARBA00048117"/>
    </source>
</evidence>
<comment type="catalytic activity">
    <reaction evidence="6 7">
        <text>L-threonylcarbamoyladenylate + adenosine(37) in tRNA = N(6)-L-threonylcarbamoyladenosine(37) in tRNA + AMP + H(+)</text>
        <dbReference type="Rhea" id="RHEA:37059"/>
        <dbReference type="Rhea" id="RHEA-COMP:10162"/>
        <dbReference type="Rhea" id="RHEA-COMP:10163"/>
        <dbReference type="ChEBI" id="CHEBI:15378"/>
        <dbReference type="ChEBI" id="CHEBI:73682"/>
        <dbReference type="ChEBI" id="CHEBI:74411"/>
        <dbReference type="ChEBI" id="CHEBI:74418"/>
        <dbReference type="ChEBI" id="CHEBI:456215"/>
        <dbReference type="EC" id="2.3.1.234"/>
    </reaction>
</comment>
<evidence type="ECO:0000313" key="9">
    <source>
        <dbReference type="EMBL" id="EGV65379.1"/>
    </source>
</evidence>
<dbReference type="NCBIfam" id="TIGR00329">
    <property type="entry name" value="gcp_kae1"/>
    <property type="match status" value="1"/>
</dbReference>
<evidence type="ECO:0000256" key="4">
    <source>
        <dbReference type="ARBA" id="ARBA00022723"/>
    </source>
</evidence>
<evidence type="ECO:0000256" key="1">
    <source>
        <dbReference type="ARBA" id="ARBA00012156"/>
    </source>
</evidence>
<reference evidence="9 10" key="1">
    <citation type="journal article" date="2011" name="Proc. Natl. Acad. Sci. U.S.A.">
        <title>Comparative genomics of xylose-fermenting fungi for enhanced biofuel production.</title>
        <authorList>
            <person name="Wohlbach D.J."/>
            <person name="Kuo A."/>
            <person name="Sato T.K."/>
            <person name="Potts K.M."/>
            <person name="Salamov A.A."/>
            <person name="LaButti K.M."/>
            <person name="Sun H."/>
            <person name="Clum A."/>
            <person name="Pangilinan J.L."/>
            <person name="Lindquist E.A."/>
            <person name="Lucas S."/>
            <person name="Lapidus A."/>
            <person name="Jin M."/>
            <person name="Gunawan C."/>
            <person name="Balan V."/>
            <person name="Dale B.E."/>
            <person name="Jeffries T.W."/>
            <person name="Zinkel R."/>
            <person name="Barry K.W."/>
            <person name="Grigoriev I.V."/>
            <person name="Gasch A.P."/>
        </authorList>
    </citation>
    <scope>NUCLEOTIDE SEQUENCE [LARGE SCALE GENOMIC DNA]</scope>
    <source>
        <strain evidence="10">ATCC 10573 / BCRC 21748 / CBS 615 / JCM 9827 / NBRC 10315 / NRRL Y-1498 / VKM Y-70</strain>
    </source>
</reference>
<dbReference type="GO" id="GO:0046872">
    <property type="term" value="F:metal ion binding"/>
    <property type="evidence" value="ECO:0007669"/>
    <property type="project" value="UniProtKB-KW"/>
</dbReference>
<accession>G3B0E3</accession>
<dbReference type="KEGG" id="cten:18248722"/>
<name>G3B0E3_CANTC</name>
<evidence type="ECO:0000256" key="7">
    <source>
        <dbReference type="HAMAP-Rule" id="MF_03179"/>
    </source>
</evidence>
<keyword evidence="5 7" id="KW-0012">Acyltransferase</keyword>
<comment type="cofactor">
    <cofactor evidence="7">
        <name>a divalent metal cation</name>
        <dbReference type="ChEBI" id="CHEBI:60240"/>
    </cofactor>
    <text evidence="7">Binds 1 divalent metal cation per subunit.</text>
</comment>
<evidence type="ECO:0000256" key="3">
    <source>
        <dbReference type="ARBA" id="ARBA00022694"/>
    </source>
</evidence>
<keyword evidence="7" id="KW-0496">Mitochondrion</keyword>
<dbReference type="InterPro" id="IPR022450">
    <property type="entry name" value="TsaD"/>
</dbReference>
<dbReference type="eggNOG" id="KOG2707">
    <property type="taxonomic scope" value="Eukaryota"/>
</dbReference>
<keyword evidence="10" id="KW-1185">Reference proteome</keyword>
<comment type="subcellular location">
    <subcellularLocation>
        <location evidence="7">Mitochondrion</location>
    </subcellularLocation>
</comment>
<dbReference type="Gene3D" id="3.30.420.40">
    <property type="match status" value="3"/>
</dbReference>
<feature type="domain" description="Gcp-like" evidence="8">
    <location>
        <begin position="64"/>
        <end position="379"/>
    </location>
</feature>
<keyword evidence="3 7" id="KW-0819">tRNA processing</keyword>
<sequence>MIGGLWHIPRNIGRRLPVARIILRNYKVLALESSCDDSCLALLQKMPGQTAPVVLDEMKRTLNSQPFGGIIPTHAHEFHQKHIGNMLQDFCAKNGLDSVPPDLICCTRGPGMVGSLSVSLQLAKGLAIAWNKPLIGVNHMLGHILVSKLTSTPQYPFLSLLVSGGHTMLVHSKSISDHEILIDTCDIAVGDSIDKCARQIGLKGNLLGKELEEYVDSIPECVKLQLDEISTETRNNEFNFQLKLPLRGPHNKAIPDELQFTFAPFLSTIQHYMKNHSLDEGSKQFIAYKTQNHLFEHIIDRVNVALEKHGVVETIRTKGDSKFQGVRDLVFSGGVASNKTFRKLLQKGLNTKLLGAEPDSFSFHFPDISLCTDNAVMIGVAGIDIFENLKIKTDMSVLPIRKWPMNELLTVDGWIKVSEDEVNEVTCK</sequence>
<keyword evidence="2 7" id="KW-0808">Transferase</keyword>
<dbReference type="GO" id="GO:0061711">
    <property type="term" value="F:tRNA N(6)-L-threonylcarbamoyladenine synthase activity"/>
    <property type="evidence" value="ECO:0007669"/>
    <property type="project" value="UniProtKB-EC"/>
</dbReference>
<dbReference type="AlphaFoldDB" id="G3B0E3"/>
<keyword evidence="4 7" id="KW-0479">Metal-binding</keyword>
<proteinExistence type="inferred from homology"/>
<evidence type="ECO:0000259" key="8">
    <source>
        <dbReference type="Pfam" id="PF00814"/>
    </source>
</evidence>
<dbReference type="InterPro" id="IPR017860">
    <property type="entry name" value="Peptidase_M22_CS"/>
</dbReference>